<protein>
    <submittedName>
        <fullName evidence="1">Uncharacterized protein</fullName>
    </submittedName>
</protein>
<reference evidence="2" key="1">
    <citation type="submission" date="2016-06" db="EMBL/GenBank/DDBJ databases">
        <title>Parallel loss of symbiosis genes in relatives of nitrogen-fixing non-legume Parasponia.</title>
        <authorList>
            <person name="Van Velzen R."/>
            <person name="Holmer R."/>
            <person name="Bu F."/>
            <person name="Rutten L."/>
            <person name="Van Zeijl A."/>
            <person name="Liu W."/>
            <person name="Santuari L."/>
            <person name="Cao Q."/>
            <person name="Sharma T."/>
            <person name="Shen D."/>
            <person name="Roswanjaya Y."/>
            <person name="Wardhani T."/>
            <person name="Kalhor M.S."/>
            <person name="Jansen J."/>
            <person name="Van den Hoogen J."/>
            <person name="Gungor B."/>
            <person name="Hartog M."/>
            <person name="Hontelez J."/>
            <person name="Verver J."/>
            <person name="Yang W.-C."/>
            <person name="Schijlen E."/>
            <person name="Repin R."/>
            <person name="Schilthuizen M."/>
            <person name="Schranz E."/>
            <person name="Heidstra R."/>
            <person name="Miyata K."/>
            <person name="Fedorova E."/>
            <person name="Kohlen W."/>
            <person name="Bisseling T."/>
            <person name="Smit S."/>
            <person name="Geurts R."/>
        </authorList>
    </citation>
    <scope>NUCLEOTIDE SEQUENCE [LARGE SCALE GENOMIC DNA]</scope>
    <source>
        <strain evidence="2">cv. RG33-2</strain>
    </source>
</reference>
<organism evidence="1 2">
    <name type="scientific">Trema orientale</name>
    <name type="common">Charcoal tree</name>
    <name type="synonym">Celtis orientalis</name>
    <dbReference type="NCBI Taxonomy" id="63057"/>
    <lineage>
        <taxon>Eukaryota</taxon>
        <taxon>Viridiplantae</taxon>
        <taxon>Streptophyta</taxon>
        <taxon>Embryophyta</taxon>
        <taxon>Tracheophyta</taxon>
        <taxon>Spermatophyta</taxon>
        <taxon>Magnoliopsida</taxon>
        <taxon>eudicotyledons</taxon>
        <taxon>Gunneridae</taxon>
        <taxon>Pentapetalae</taxon>
        <taxon>rosids</taxon>
        <taxon>fabids</taxon>
        <taxon>Rosales</taxon>
        <taxon>Cannabaceae</taxon>
        <taxon>Trema</taxon>
    </lineage>
</organism>
<keyword evidence="2" id="KW-1185">Reference proteome</keyword>
<dbReference type="EMBL" id="JXTC01000411">
    <property type="protein sequence ID" value="PON56200.1"/>
    <property type="molecule type" value="Genomic_DNA"/>
</dbReference>
<proteinExistence type="predicted"/>
<accession>A0A2P5C540</accession>
<dbReference type="InParanoid" id="A0A2P5C540"/>
<name>A0A2P5C540_TREOI</name>
<gene>
    <name evidence="1" type="ORF">TorRG33x02_297200</name>
</gene>
<comment type="caution">
    <text evidence="1">The sequence shown here is derived from an EMBL/GenBank/DDBJ whole genome shotgun (WGS) entry which is preliminary data.</text>
</comment>
<dbReference type="AlphaFoldDB" id="A0A2P5C540"/>
<evidence type="ECO:0000313" key="2">
    <source>
        <dbReference type="Proteomes" id="UP000237000"/>
    </source>
</evidence>
<dbReference type="Proteomes" id="UP000237000">
    <property type="component" value="Unassembled WGS sequence"/>
</dbReference>
<sequence>MAWVRLMSHHCFMKCRTTLRDVADSNQNVGSTMHVACPGNYFLLKIPWSQREISRPPQNRVKRLCCLFLCQWAGAPSCHDNIFPQSTDEYCF</sequence>
<evidence type="ECO:0000313" key="1">
    <source>
        <dbReference type="EMBL" id="PON56200.1"/>
    </source>
</evidence>